<sequence>MSGTAHNNTSQTKKGMATSFTQHSQLKGWTARSKSPIIQQNLVSKPHTLSDITSSSPPQPPSPSLPINQNYNLPPSPKRSHTEAFSSVNDGDLYTTPTAPTIPSSNPHILSPTTSKQQ</sequence>
<evidence type="ECO:0000313" key="2">
    <source>
        <dbReference type="EMBL" id="RPA91338.1"/>
    </source>
</evidence>
<reference evidence="2 3" key="1">
    <citation type="journal article" date="2018" name="Nat. Ecol. Evol.">
        <title>Pezizomycetes genomes reveal the molecular basis of ectomycorrhizal truffle lifestyle.</title>
        <authorList>
            <person name="Murat C."/>
            <person name="Payen T."/>
            <person name="Noel B."/>
            <person name="Kuo A."/>
            <person name="Morin E."/>
            <person name="Chen J."/>
            <person name="Kohler A."/>
            <person name="Krizsan K."/>
            <person name="Balestrini R."/>
            <person name="Da Silva C."/>
            <person name="Montanini B."/>
            <person name="Hainaut M."/>
            <person name="Levati E."/>
            <person name="Barry K.W."/>
            <person name="Belfiori B."/>
            <person name="Cichocki N."/>
            <person name="Clum A."/>
            <person name="Dockter R.B."/>
            <person name="Fauchery L."/>
            <person name="Guy J."/>
            <person name="Iotti M."/>
            <person name="Le Tacon F."/>
            <person name="Lindquist E.A."/>
            <person name="Lipzen A."/>
            <person name="Malagnac F."/>
            <person name="Mello A."/>
            <person name="Molinier V."/>
            <person name="Miyauchi S."/>
            <person name="Poulain J."/>
            <person name="Riccioni C."/>
            <person name="Rubini A."/>
            <person name="Sitrit Y."/>
            <person name="Splivallo R."/>
            <person name="Traeger S."/>
            <person name="Wang M."/>
            <person name="Zifcakova L."/>
            <person name="Wipf D."/>
            <person name="Zambonelli A."/>
            <person name="Paolocci F."/>
            <person name="Nowrousian M."/>
            <person name="Ottonello S."/>
            <person name="Baldrian P."/>
            <person name="Spatafora J.W."/>
            <person name="Henrissat B."/>
            <person name="Nagy L.G."/>
            <person name="Aury J.M."/>
            <person name="Wincker P."/>
            <person name="Grigoriev I.V."/>
            <person name="Bonfante P."/>
            <person name="Martin F.M."/>
        </authorList>
    </citation>
    <scope>NUCLEOTIDE SEQUENCE [LARGE SCALE GENOMIC DNA]</scope>
    <source>
        <strain evidence="2 3">120613-1</strain>
    </source>
</reference>
<accession>A0A3N4J2M8</accession>
<feature type="compositionally biased region" description="Polar residues" evidence="1">
    <location>
        <begin position="83"/>
        <end position="118"/>
    </location>
</feature>
<dbReference type="Proteomes" id="UP000276215">
    <property type="component" value="Unassembled WGS sequence"/>
</dbReference>
<dbReference type="EMBL" id="ML120499">
    <property type="protein sequence ID" value="RPA91338.1"/>
    <property type="molecule type" value="Genomic_DNA"/>
</dbReference>
<organism evidence="2 3">
    <name type="scientific">Choiromyces venosus 120613-1</name>
    <dbReference type="NCBI Taxonomy" id="1336337"/>
    <lineage>
        <taxon>Eukaryota</taxon>
        <taxon>Fungi</taxon>
        <taxon>Dikarya</taxon>
        <taxon>Ascomycota</taxon>
        <taxon>Pezizomycotina</taxon>
        <taxon>Pezizomycetes</taxon>
        <taxon>Pezizales</taxon>
        <taxon>Tuberaceae</taxon>
        <taxon>Choiromyces</taxon>
    </lineage>
</organism>
<evidence type="ECO:0000313" key="3">
    <source>
        <dbReference type="Proteomes" id="UP000276215"/>
    </source>
</evidence>
<keyword evidence="3" id="KW-1185">Reference proteome</keyword>
<name>A0A3N4J2M8_9PEZI</name>
<feature type="compositionally biased region" description="Polar residues" evidence="1">
    <location>
        <begin position="1"/>
        <end position="43"/>
    </location>
</feature>
<proteinExistence type="predicted"/>
<feature type="region of interest" description="Disordered" evidence="1">
    <location>
        <begin position="1"/>
        <end position="118"/>
    </location>
</feature>
<protein>
    <submittedName>
        <fullName evidence="2">Uncharacterized protein</fullName>
    </submittedName>
</protein>
<gene>
    <name evidence="2" type="ORF">L873DRAFT_1819673</name>
</gene>
<evidence type="ECO:0000256" key="1">
    <source>
        <dbReference type="SAM" id="MobiDB-lite"/>
    </source>
</evidence>
<dbReference type="AlphaFoldDB" id="A0A3N4J2M8"/>